<evidence type="ECO:0000256" key="4">
    <source>
        <dbReference type="ARBA" id="ARBA00022692"/>
    </source>
</evidence>
<evidence type="ECO:0000256" key="3">
    <source>
        <dbReference type="ARBA" id="ARBA00022475"/>
    </source>
</evidence>
<keyword evidence="4 7" id="KW-0812">Transmembrane</keyword>
<evidence type="ECO:0000256" key="8">
    <source>
        <dbReference type="SAM" id="MobiDB-lite"/>
    </source>
</evidence>
<dbReference type="InterPro" id="IPR018629">
    <property type="entry name" value="XK-rel"/>
</dbReference>
<dbReference type="PANTHER" id="PTHR16024:SF27">
    <property type="entry name" value="XK-RELATED PROTEIN"/>
    <property type="match status" value="1"/>
</dbReference>
<feature type="transmembrane region" description="Helical" evidence="7">
    <location>
        <begin position="488"/>
        <end position="509"/>
    </location>
</feature>
<dbReference type="InterPro" id="IPR050895">
    <property type="entry name" value="XK-related_scramblase"/>
</dbReference>
<dbReference type="AlphaFoldDB" id="A0AAV7XIZ5"/>
<feature type="transmembrane region" description="Helical" evidence="7">
    <location>
        <begin position="104"/>
        <end position="125"/>
    </location>
</feature>
<dbReference type="GO" id="GO:0005886">
    <property type="term" value="C:plasma membrane"/>
    <property type="evidence" value="ECO:0007669"/>
    <property type="project" value="UniProtKB-SubCell"/>
</dbReference>
<evidence type="ECO:0000256" key="7">
    <source>
        <dbReference type="RuleBase" id="RU910716"/>
    </source>
</evidence>
<dbReference type="GO" id="GO:0070782">
    <property type="term" value="P:phosphatidylserine exposure on apoptotic cell surface"/>
    <property type="evidence" value="ECO:0007669"/>
    <property type="project" value="TreeGrafter"/>
</dbReference>
<protein>
    <recommendedName>
        <fullName evidence="7">XK-related protein</fullName>
    </recommendedName>
</protein>
<gene>
    <name evidence="9" type="ORF">ONE63_011058</name>
</gene>
<feature type="region of interest" description="Disordered" evidence="8">
    <location>
        <begin position="370"/>
        <end position="392"/>
    </location>
</feature>
<feature type="transmembrane region" description="Helical" evidence="7">
    <location>
        <begin position="137"/>
        <end position="157"/>
    </location>
</feature>
<proteinExistence type="inferred from homology"/>
<evidence type="ECO:0000313" key="9">
    <source>
        <dbReference type="EMBL" id="KAJ1524572.1"/>
    </source>
</evidence>
<comment type="subcellular location">
    <subcellularLocation>
        <location evidence="1">Cell membrane</location>
        <topology evidence="1">Multi-pass membrane protein</topology>
    </subcellularLocation>
    <subcellularLocation>
        <location evidence="7">Membrane</location>
        <topology evidence="7">Multi-pass membrane protein</topology>
    </subcellularLocation>
</comment>
<dbReference type="EMBL" id="JAPTSV010000009">
    <property type="protein sequence ID" value="KAJ1524572.1"/>
    <property type="molecule type" value="Genomic_DNA"/>
</dbReference>
<feature type="transmembrane region" description="Helical" evidence="7">
    <location>
        <begin position="569"/>
        <end position="589"/>
    </location>
</feature>
<feature type="transmembrane region" description="Helical" evidence="7">
    <location>
        <begin position="515"/>
        <end position="536"/>
    </location>
</feature>
<feature type="compositionally biased region" description="Polar residues" evidence="8">
    <location>
        <begin position="340"/>
        <end position="357"/>
    </location>
</feature>
<reference evidence="9" key="1">
    <citation type="submission" date="2022-12" db="EMBL/GenBank/DDBJ databases">
        <title>Chromosome-level genome assembly of the bean flower thrips Megalurothrips usitatus.</title>
        <authorList>
            <person name="Ma L."/>
            <person name="Liu Q."/>
            <person name="Li H."/>
            <person name="Cai W."/>
        </authorList>
    </citation>
    <scope>NUCLEOTIDE SEQUENCE</scope>
    <source>
        <strain evidence="9">Cailab_2022a</strain>
    </source>
</reference>
<comment type="caution">
    <text evidence="9">The sequence shown here is derived from an EMBL/GenBank/DDBJ whole genome shotgun (WGS) entry which is preliminary data.</text>
</comment>
<organism evidence="9 10">
    <name type="scientific">Megalurothrips usitatus</name>
    <name type="common">bean blossom thrips</name>
    <dbReference type="NCBI Taxonomy" id="439358"/>
    <lineage>
        <taxon>Eukaryota</taxon>
        <taxon>Metazoa</taxon>
        <taxon>Ecdysozoa</taxon>
        <taxon>Arthropoda</taxon>
        <taxon>Hexapoda</taxon>
        <taxon>Insecta</taxon>
        <taxon>Pterygota</taxon>
        <taxon>Neoptera</taxon>
        <taxon>Paraneoptera</taxon>
        <taxon>Thysanoptera</taxon>
        <taxon>Terebrantia</taxon>
        <taxon>Thripoidea</taxon>
        <taxon>Thripidae</taxon>
        <taxon>Megalurothrips</taxon>
    </lineage>
</organism>
<keyword evidence="10" id="KW-1185">Reference proteome</keyword>
<feature type="transmembrane region" description="Helical" evidence="7">
    <location>
        <begin position="68"/>
        <end position="92"/>
    </location>
</feature>
<dbReference type="Proteomes" id="UP001075354">
    <property type="component" value="Chromosome 9"/>
</dbReference>
<evidence type="ECO:0000256" key="2">
    <source>
        <dbReference type="ARBA" id="ARBA00008789"/>
    </source>
</evidence>
<comment type="similarity">
    <text evidence="2 7">Belongs to the XK family.</text>
</comment>
<feature type="region of interest" description="Disordered" evidence="8">
    <location>
        <begin position="297"/>
        <end position="357"/>
    </location>
</feature>
<sequence>MGGQKQWFESFIIILTRFSETVLHLTARLAMEPESEENNKKASIAEMSILDKKPLRVFGHPLTTSQQMWLGFFIPASISMIVFIVNFSLDIAVAFQLLRDGHTLLAGATIILVYAPSIVCFILTLTAMPQLEKVCDIIIWIIIQLFQCILFPVAIIYRFATRLFWSIVAITEDDPVREKALRIAGASHQSELFFFVDSFLNAAPQALLQAYILLSPQIVTSDETGWTLAVSIVMSVISLSKTAAIYQRFESQRAVGRTVPWECQSTEAHIKALVNLTKVDPLVLMGILKTNETMKRNAEEEHQQTEEQLNDPTMSPQTSNEQSLEGMDSTGADQEEGNPTEASNPASSQADPNQSTNNQEAEILAGDALSSNERSTCETQAKQNDPGQPNEQDALLPVKVLNSATQSRTPRPSLPYLEPIITQNVIVEDRCFWPRISTPPSTPTADPHMRPRLSINTLKTIKRPSFTTHIALPVRKPREKGLHEDEPLGIFTVFNAWATYLLGRILVIAAFTHFYLWPSVGLFLSHYAMMVAYLCFCNPCRNFWTPFLGLIYILCPLEVNVRYQYPRVFLVLFFALALLEDLSTVVLWYCGAEWESMWYDFAFFFIIGCHGMAAMNVSLYLFLFKPQTKYVDQSNRWDSQQPQPD</sequence>
<evidence type="ECO:0000256" key="5">
    <source>
        <dbReference type="ARBA" id="ARBA00022989"/>
    </source>
</evidence>
<feature type="compositionally biased region" description="Polar residues" evidence="8">
    <location>
        <begin position="370"/>
        <end position="391"/>
    </location>
</feature>
<keyword evidence="6 7" id="KW-0472">Membrane</keyword>
<feature type="compositionally biased region" description="Polar residues" evidence="8">
    <location>
        <begin position="306"/>
        <end position="323"/>
    </location>
</feature>
<evidence type="ECO:0000256" key="6">
    <source>
        <dbReference type="ARBA" id="ARBA00023136"/>
    </source>
</evidence>
<accession>A0AAV7XIZ5</accession>
<name>A0AAV7XIZ5_9NEOP</name>
<dbReference type="PANTHER" id="PTHR16024">
    <property type="entry name" value="XK-RELATED PROTEIN"/>
    <property type="match status" value="1"/>
</dbReference>
<dbReference type="Pfam" id="PF09815">
    <property type="entry name" value="XK-related"/>
    <property type="match status" value="1"/>
</dbReference>
<dbReference type="GO" id="GO:1902742">
    <property type="term" value="P:apoptotic process involved in development"/>
    <property type="evidence" value="ECO:0007669"/>
    <property type="project" value="TreeGrafter"/>
</dbReference>
<keyword evidence="5 7" id="KW-1133">Transmembrane helix</keyword>
<feature type="transmembrane region" description="Helical" evidence="7">
    <location>
        <begin position="601"/>
        <end position="623"/>
    </location>
</feature>
<dbReference type="GO" id="GO:0043652">
    <property type="term" value="P:engulfment of apoptotic cell"/>
    <property type="evidence" value="ECO:0007669"/>
    <property type="project" value="TreeGrafter"/>
</dbReference>
<evidence type="ECO:0000313" key="10">
    <source>
        <dbReference type="Proteomes" id="UP001075354"/>
    </source>
</evidence>
<keyword evidence="3" id="KW-1003">Cell membrane</keyword>
<evidence type="ECO:0000256" key="1">
    <source>
        <dbReference type="ARBA" id="ARBA00004651"/>
    </source>
</evidence>